<dbReference type="Proteomes" id="UP000765509">
    <property type="component" value="Unassembled WGS sequence"/>
</dbReference>
<gene>
    <name evidence="1" type="ORF">O181_049854</name>
</gene>
<proteinExistence type="predicted"/>
<organism evidence="1 2">
    <name type="scientific">Austropuccinia psidii MF-1</name>
    <dbReference type="NCBI Taxonomy" id="1389203"/>
    <lineage>
        <taxon>Eukaryota</taxon>
        <taxon>Fungi</taxon>
        <taxon>Dikarya</taxon>
        <taxon>Basidiomycota</taxon>
        <taxon>Pucciniomycotina</taxon>
        <taxon>Pucciniomycetes</taxon>
        <taxon>Pucciniales</taxon>
        <taxon>Sphaerophragmiaceae</taxon>
        <taxon>Austropuccinia</taxon>
    </lineage>
</organism>
<dbReference type="EMBL" id="AVOT02021360">
    <property type="protein sequence ID" value="MBW0510139.1"/>
    <property type="molecule type" value="Genomic_DNA"/>
</dbReference>
<accession>A0A9Q3DVM9</accession>
<evidence type="ECO:0000313" key="1">
    <source>
        <dbReference type="EMBL" id="MBW0510139.1"/>
    </source>
</evidence>
<sequence length="97" mass="10814">MGDSRASNSSQSLESTFDTLLEIIEADIAAIAVVKSEQLPTNSRTDVRVSVQELVYGSKSERAGISSKPLDRENELIYSSEEFLWPMKGRGPFNRLY</sequence>
<comment type="caution">
    <text evidence="1">The sequence shown here is derived from an EMBL/GenBank/DDBJ whole genome shotgun (WGS) entry which is preliminary data.</text>
</comment>
<dbReference type="AlphaFoldDB" id="A0A9Q3DVM9"/>
<name>A0A9Q3DVM9_9BASI</name>
<evidence type="ECO:0000313" key="2">
    <source>
        <dbReference type="Proteomes" id="UP000765509"/>
    </source>
</evidence>
<keyword evidence="2" id="KW-1185">Reference proteome</keyword>
<reference evidence="1" key="1">
    <citation type="submission" date="2021-03" db="EMBL/GenBank/DDBJ databases">
        <title>Draft genome sequence of rust myrtle Austropuccinia psidii MF-1, a brazilian biotype.</title>
        <authorList>
            <person name="Quecine M.C."/>
            <person name="Pachon D.M.R."/>
            <person name="Bonatelli M.L."/>
            <person name="Correr F.H."/>
            <person name="Franceschini L.M."/>
            <person name="Leite T.F."/>
            <person name="Margarido G.R.A."/>
            <person name="Almeida C.A."/>
            <person name="Ferrarezi J.A."/>
            <person name="Labate C.A."/>
        </authorList>
    </citation>
    <scope>NUCLEOTIDE SEQUENCE</scope>
    <source>
        <strain evidence="1">MF-1</strain>
    </source>
</reference>
<protein>
    <submittedName>
        <fullName evidence="1">Uncharacterized protein</fullName>
    </submittedName>
</protein>